<name>A0A9P0NVX6_ACAOB</name>
<accession>A0A9P0NVX6</accession>
<sequence>MTPAIRKKLENINYAQNDRSSLGATQPYLHFNGGIPDCGHDTSTFQVVCKCMPTPFIIYKSLQLQAQIYF</sequence>
<dbReference type="Proteomes" id="UP001152888">
    <property type="component" value="Unassembled WGS sequence"/>
</dbReference>
<proteinExistence type="predicted"/>
<dbReference type="EMBL" id="CAKOFQ010006656">
    <property type="protein sequence ID" value="CAH1954841.1"/>
    <property type="molecule type" value="Genomic_DNA"/>
</dbReference>
<protein>
    <submittedName>
        <fullName evidence="1">Uncharacterized protein</fullName>
    </submittedName>
</protein>
<gene>
    <name evidence="1" type="ORF">ACAOBT_LOCUS757</name>
</gene>
<reference evidence="1" key="1">
    <citation type="submission" date="2022-03" db="EMBL/GenBank/DDBJ databases">
        <authorList>
            <person name="Sayadi A."/>
        </authorList>
    </citation>
    <scope>NUCLEOTIDE SEQUENCE</scope>
</reference>
<comment type="caution">
    <text evidence="1">The sequence shown here is derived from an EMBL/GenBank/DDBJ whole genome shotgun (WGS) entry which is preliminary data.</text>
</comment>
<keyword evidence="2" id="KW-1185">Reference proteome</keyword>
<organism evidence="1 2">
    <name type="scientific">Acanthoscelides obtectus</name>
    <name type="common">Bean weevil</name>
    <name type="synonym">Bruchus obtectus</name>
    <dbReference type="NCBI Taxonomy" id="200917"/>
    <lineage>
        <taxon>Eukaryota</taxon>
        <taxon>Metazoa</taxon>
        <taxon>Ecdysozoa</taxon>
        <taxon>Arthropoda</taxon>
        <taxon>Hexapoda</taxon>
        <taxon>Insecta</taxon>
        <taxon>Pterygota</taxon>
        <taxon>Neoptera</taxon>
        <taxon>Endopterygota</taxon>
        <taxon>Coleoptera</taxon>
        <taxon>Polyphaga</taxon>
        <taxon>Cucujiformia</taxon>
        <taxon>Chrysomeloidea</taxon>
        <taxon>Chrysomelidae</taxon>
        <taxon>Bruchinae</taxon>
        <taxon>Bruchini</taxon>
        <taxon>Acanthoscelides</taxon>
    </lineage>
</organism>
<evidence type="ECO:0000313" key="1">
    <source>
        <dbReference type="EMBL" id="CAH1954841.1"/>
    </source>
</evidence>
<dbReference type="AlphaFoldDB" id="A0A9P0NVX6"/>
<evidence type="ECO:0000313" key="2">
    <source>
        <dbReference type="Proteomes" id="UP001152888"/>
    </source>
</evidence>